<accession>L8N3V0</accession>
<name>L8N3V0_9CYAN</name>
<dbReference type="AlphaFoldDB" id="L8N3V0"/>
<keyword evidence="2" id="KW-1185">Reference proteome</keyword>
<comment type="caution">
    <text evidence="1">The sequence shown here is derived from an EMBL/GenBank/DDBJ whole genome shotgun (WGS) entry which is preliminary data.</text>
</comment>
<evidence type="ECO:0000313" key="1">
    <source>
        <dbReference type="EMBL" id="ELS33395.1"/>
    </source>
</evidence>
<dbReference type="Proteomes" id="UP000011201">
    <property type="component" value="Unassembled WGS sequence"/>
</dbReference>
<protein>
    <submittedName>
        <fullName evidence="1">Uncharacterized protein</fullName>
    </submittedName>
</protein>
<reference evidence="1 2" key="1">
    <citation type="journal article" date="2013" name="Proc. Natl. Acad. Sci. U.S.A.">
        <title>Improving the coverage of the cyanobacterial phylum using diversity-driven genome sequencing.</title>
        <authorList>
            <person name="Shih P.M."/>
            <person name="Wu D."/>
            <person name="Latifi A."/>
            <person name="Axen S.D."/>
            <person name="Fewer D.P."/>
            <person name="Talla E."/>
            <person name="Calteau A."/>
            <person name="Cai F."/>
            <person name="Tandeau de Marsac N."/>
            <person name="Rippka R."/>
            <person name="Herdman M."/>
            <person name="Sivonen K."/>
            <person name="Coursin T."/>
            <person name="Laurent T."/>
            <person name="Goodwin L."/>
            <person name="Nolan M."/>
            <person name="Davenport K.W."/>
            <person name="Han C.S."/>
            <person name="Rubin E.M."/>
            <person name="Eisen J.A."/>
            <person name="Woyke T."/>
            <person name="Gugger M."/>
            <person name="Kerfeld C.A."/>
        </authorList>
    </citation>
    <scope>NUCLEOTIDE SEQUENCE [LARGE SCALE GENOMIC DNA]</scope>
    <source>
        <strain evidence="1 2">PCC 7429</strain>
    </source>
</reference>
<gene>
    <name evidence="1" type="ORF">Pse7429DRAFT_1733</name>
</gene>
<dbReference type="EMBL" id="ALWB01000044">
    <property type="protein sequence ID" value="ELS33395.1"/>
    <property type="molecule type" value="Genomic_DNA"/>
</dbReference>
<proteinExistence type="predicted"/>
<organism evidence="1 2">
    <name type="scientific">Pseudanabaena biceps PCC 7429</name>
    <dbReference type="NCBI Taxonomy" id="927668"/>
    <lineage>
        <taxon>Bacteria</taxon>
        <taxon>Bacillati</taxon>
        <taxon>Cyanobacteriota</taxon>
        <taxon>Cyanophyceae</taxon>
        <taxon>Pseudanabaenales</taxon>
        <taxon>Pseudanabaenaceae</taxon>
        <taxon>Pseudanabaena</taxon>
    </lineage>
</organism>
<sequence>MFFMKSAFIVSKVFVLLMCLTILLNRIDYLSIHCMFPPKALLTLPICFGASICAKSSSAFSPFALHGFYNQDPNMGRQLKVHLI</sequence>
<evidence type="ECO:0000313" key="2">
    <source>
        <dbReference type="Proteomes" id="UP000011201"/>
    </source>
</evidence>